<keyword evidence="12" id="KW-1133">Transmembrane helix</keyword>
<dbReference type="RefSeq" id="XP_066919215.1">
    <property type="nucleotide sequence ID" value="XM_067063114.1"/>
</dbReference>
<dbReference type="SUPFAM" id="SSF57850">
    <property type="entry name" value="RING/U-box"/>
    <property type="match status" value="3"/>
</dbReference>
<keyword evidence="5" id="KW-0808">Transferase</keyword>
<dbReference type="Pfam" id="PF01485">
    <property type="entry name" value="IBR"/>
    <property type="match status" value="1"/>
</dbReference>
<comment type="pathway">
    <text evidence="3">Protein modification; protein ubiquitination.</text>
</comment>
<dbReference type="InterPro" id="IPR018957">
    <property type="entry name" value="Znf_C3HC4_RING-type"/>
</dbReference>
<dbReference type="Gene3D" id="1.20.120.1750">
    <property type="match status" value="1"/>
</dbReference>
<organism evidence="18 19">
    <name type="scientific">Clytia hemisphaerica</name>
    <dbReference type="NCBI Taxonomy" id="252671"/>
    <lineage>
        <taxon>Eukaryota</taxon>
        <taxon>Metazoa</taxon>
        <taxon>Cnidaria</taxon>
        <taxon>Hydrozoa</taxon>
        <taxon>Hydroidolina</taxon>
        <taxon>Leptothecata</taxon>
        <taxon>Obeliida</taxon>
        <taxon>Clytiidae</taxon>
        <taxon>Clytia</taxon>
    </lineage>
</organism>
<dbReference type="GO" id="GO:0061630">
    <property type="term" value="F:ubiquitin protein ligase activity"/>
    <property type="evidence" value="ECO:0007669"/>
    <property type="project" value="UniProtKB-EC"/>
</dbReference>
<dbReference type="InterPro" id="IPR031127">
    <property type="entry name" value="E3_UB_ligase_RBR"/>
</dbReference>
<reference evidence="18" key="1">
    <citation type="submission" date="2021-01" db="UniProtKB">
        <authorList>
            <consortium name="EnsemblMetazoa"/>
        </authorList>
    </citation>
    <scope>IDENTIFICATION</scope>
</reference>
<dbReference type="OrthoDB" id="1431934at2759"/>
<evidence type="ECO:0000256" key="12">
    <source>
        <dbReference type="ARBA" id="ARBA00022989"/>
    </source>
</evidence>
<feature type="domain" description="RING-type" evidence="16">
    <location>
        <begin position="452"/>
        <end position="498"/>
    </location>
</feature>
<dbReference type="CDD" id="cd16773">
    <property type="entry name" value="RING-HC_RBR_TRIAD1"/>
    <property type="match status" value="1"/>
</dbReference>
<evidence type="ECO:0000313" key="19">
    <source>
        <dbReference type="Proteomes" id="UP000594262"/>
    </source>
</evidence>
<protein>
    <recommendedName>
        <fullName evidence="4">RBR-type E3 ubiquitin transferase</fullName>
        <ecNumber evidence="4">2.3.2.31</ecNumber>
    </recommendedName>
</protein>
<keyword evidence="8" id="KW-0677">Repeat</keyword>
<comment type="subcellular location">
    <subcellularLocation>
        <location evidence="2">Membrane</location>
        <topology evidence="2">Single-pass membrane protein</topology>
    </subcellularLocation>
</comment>
<evidence type="ECO:0000256" key="2">
    <source>
        <dbReference type="ARBA" id="ARBA00004167"/>
    </source>
</evidence>
<dbReference type="SMART" id="SM00647">
    <property type="entry name" value="IBR"/>
    <property type="match status" value="2"/>
</dbReference>
<dbReference type="FunFam" id="3.30.40.10:FF:000051">
    <property type="entry name" value="RBR-type E3 ubiquitin transferase"/>
    <property type="match status" value="1"/>
</dbReference>
<evidence type="ECO:0000256" key="5">
    <source>
        <dbReference type="ARBA" id="ARBA00022679"/>
    </source>
</evidence>
<sequence length="811" mass="93864">MVLKKSKYGGNTGNTLRNLFRTDFINEARDSVFIQERSNENIIHSKQISNNPNQEPRVVRNVEFSLKKRKNWQLQGQLEAKFGKTDKKIEILETLPYYNSHYRRARMCVSSVKDSEGRSEQNYSFKPNNIRCDRDSDADCQFIIKKPSMTATYPFKLESEVRGSNFKRKYHKDRKYNWGKWRYGGVWDPRIKNSMTLRQNVDHQVFENEQYFESEESEFNADDEEFGIEYSYKEQYLNLMELKLKKDSEIKSTPKVKKAKRKFNRNLLVEPKEKHIIEIEAPVSSIYQESSDKEDNVDVDNSVIVTFNNDSIEQNLLHDVYGQFYVEGQTVQRKFIIMNEVDPMSSKILFEVQSTSESISTFKVTFLGFDGDLDLNLLELFTVDEPICFHNFVDMFYPGLSTTDTEGPTIPLKNEDEKVTTKSESQLIIDSGFYHYDQAEYASSLFPTATECSSCFNEISSETYTTTLNKCGHLFCNECWKEYLKSKITNGSTKNITCLAYKCESVIDVVTLLSKVTWDLFNLYVKGYTKQLIQKSKNIESCPNNDCKHVVIVDESLIPHVPKASEILSRTLEVQCGKCHRSWCFTCKKTAHWPLSCQTYAKLNTLTERLVKYGNIDSTGRVLKTNVRGKHCPRCGKFIEKNGGCYVMMCICSNEGFCWNCTTPFNEHGNGCQQSTKEYAFMPILSVKEKRLMEVLTESNSNVILNRLWSQISNRKLTFKVMFYQSALESMKILKKSINVLRMLSISKLVEPKLTSPKIMSYCRRISFSNELLIQTLYRGIYSGKMNTDELELHTADIENILKSISANIKS</sequence>
<keyword evidence="11" id="KW-0862">Zinc</keyword>
<dbReference type="InterPro" id="IPR002867">
    <property type="entry name" value="IBR_dom"/>
</dbReference>
<keyword evidence="7" id="KW-0479">Metal-binding</keyword>
<evidence type="ECO:0000256" key="10">
    <source>
        <dbReference type="ARBA" id="ARBA00022786"/>
    </source>
</evidence>
<dbReference type="Proteomes" id="UP000594262">
    <property type="component" value="Unplaced"/>
</dbReference>
<evidence type="ECO:0000256" key="3">
    <source>
        <dbReference type="ARBA" id="ARBA00004906"/>
    </source>
</evidence>
<dbReference type="GO" id="GO:0005737">
    <property type="term" value="C:cytoplasm"/>
    <property type="evidence" value="ECO:0007669"/>
    <property type="project" value="UniProtKB-ARBA"/>
</dbReference>
<dbReference type="PROSITE" id="PS51873">
    <property type="entry name" value="TRIAD"/>
    <property type="match status" value="1"/>
</dbReference>
<evidence type="ECO:0000256" key="1">
    <source>
        <dbReference type="ARBA" id="ARBA00001798"/>
    </source>
</evidence>
<name>A0A7M5WZ88_9CNID</name>
<evidence type="ECO:0000256" key="14">
    <source>
        <dbReference type="ARBA" id="ARBA00038342"/>
    </source>
</evidence>
<dbReference type="GO" id="GO:0008270">
    <property type="term" value="F:zinc ion binding"/>
    <property type="evidence" value="ECO:0007669"/>
    <property type="project" value="UniProtKB-KW"/>
</dbReference>
<evidence type="ECO:0000256" key="9">
    <source>
        <dbReference type="ARBA" id="ARBA00022771"/>
    </source>
</evidence>
<evidence type="ECO:0000256" key="11">
    <source>
        <dbReference type="ARBA" id="ARBA00022833"/>
    </source>
</evidence>
<dbReference type="GeneID" id="136806526"/>
<comment type="catalytic activity">
    <reaction evidence="1">
        <text>[E2 ubiquitin-conjugating enzyme]-S-ubiquitinyl-L-cysteine + [acceptor protein]-L-lysine = [E2 ubiquitin-conjugating enzyme]-L-cysteine + [acceptor protein]-N(6)-ubiquitinyl-L-lysine.</text>
        <dbReference type="EC" id="2.3.2.31"/>
    </reaction>
</comment>
<keyword evidence="6" id="KW-0812">Transmembrane</keyword>
<dbReference type="GO" id="GO:0031090">
    <property type="term" value="C:organelle membrane"/>
    <property type="evidence" value="ECO:0007669"/>
    <property type="project" value="UniProtKB-ARBA"/>
</dbReference>
<dbReference type="PANTHER" id="PTHR11685">
    <property type="entry name" value="RBR FAMILY RING FINGER AND IBR DOMAIN-CONTAINING"/>
    <property type="match status" value="1"/>
</dbReference>
<dbReference type="GO" id="GO:0016567">
    <property type="term" value="P:protein ubiquitination"/>
    <property type="evidence" value="ECO:0007669"/>
    <property type="project" value="InterPro"/>
</dbReference>
<keyword evidence="13" id="KW-0472">Membrane</keyword>
<feature type="domain" description="RING-type" evidence="17">
    <location>
        <begin position="448"/>
        <end position="676"/>
    </location>
</feature>
<evidence type="ECO:0000259" key="17">
    <source>
        <dbReference type="PROSITE" id="PS51873"/>
    </source>
</evidence>
<dbReference type="EC" id="2.3.2.31" evidence="4"/>
<dbReference type="PROSITE" id="PS50089">
    <property type="entry name" value="ZF_RING_2"/>
    <property type="match status" value="1"/>
</dbReference>
<comment type="similarity">
    <text evidence="14">Belongs to the RBR family. RNF144 subfamily.</text>
</comment>
<accession>A0A7M5WZ88</accession>
<dbReference type="EnsemblMetazoa" id="CLYHEMT015291.1">
    <property type="protein sequence ID" value="CLYHEMP015291.1"/>
    <property type="gene ID" value="CLYHEMG015291"/>
</dbReference>
<evidence type="ECO:0000313" key="18">
    <source>
        <dbReference type="EnsemblMetazoa" id="CLYHEMP015291.1"/>
    </source>
</evidence>
<evidence type="ECO:0000259" key="16">
    <source>
        <dbReference type="PROSITE" id="PS50089"/>
    </source>
</evidence>
<dbReference type="InterPro" id="IPR001841">
    <property type="entry name" value="Znf_RING"/>
</dbReference>
<keyword evidence="9 15" id="KW-0863">Zinc-finger</keyword>
<proteinExistence type="inferred from homology"/>
<evidence type="ECO:0000256" key="6">
    <source>
        <dbReference type="ARBA" id="ARBA00022692"/>
    </source>
</evidence>
<evidence type="ECO:0000256" key="4">
    <source>
        <dbReference type="ARBA" id="ARBA00012251"/>
    </source>
</evidence>
<dbReference type="CDD" id="cd20335">
    <property type="entry name" value="BRcat_RBR"/>
    <property type="match status" value="1"/>
</dbReference>
<evidence type="ECO:0000256" key="8">
    <source>
        <dbReference type="ARBA" id="ARBA00022737"/>
    </source>
</evidence>
<evidence type="ECO:0000256" key="15">
    <source>
        <dbReference type="PROSITE-ProRule" id="PRU00175"/>
    </source>
</evidence>
<dbReference type="InterPro" id="IPR013083">
    <property type="entry name" value="Znf_RING/FYVE/PHD"/>
</dbReference>
<evidence type="ECO:0000256" key="13">
    <source>
        <dbReference type="ARBA" id="ARBA00023136"/>
    </source>
</evidence>
<dbReference type="AlphaFoldDB" id="A0A7M5WZ88"/>
<evidence type="ECO:0000256" key="7">
    <source>
        <dbReference type="ARBA" id="ARBA00022723"/>
    </source>
</evidence>
<keyword evidence="19" id="KW-1185">Reference proteome</keyword>
<dbReference type="InterPro" id="IPR044066">
    <property type="entry name" value="TRIAD_supradom"/>
</dbReference>
<keyword evidence="10" id="KW-0833">Ubl conjugation pathway</keyword>
<dbReference type="Gene3D" id="3.30.40.10">
    <property type="entry name" value="Zinc/RING finger domain, C3HC4 (zinc finger)"/>
    <property type="match status" value="1"/>
</dbReference>
<dbReference type="Pfam" id="PF00097">
    <property type="entry name" value="zf-C3HC4"/>
    <property type="match status" value="1"/>
</dbReference>